<dbReference type="Proteomes" id="UP001549251">
    <property type="component" value="Unassembled WGS sequence"/>
</dbReference>
<protein>
    <submittedName>
        <fullName evidence="1">Uncharacterized protein</fullName>
    </submittedName>
</protein>
<dbReference type="RefSeq" id="WP_354550280.1">
    <property type="nucleotide sequence ID" value="NZ_JBEPSD010000002.1"/>
</dbReference>
<gene>
    <name evidence="1" type="ORF">ABIE04_002371</name>
</gene>
<proteinExistence type="predicted"/>
<name>A0ABV2PY97_9GAMM</name>
<keyword evidence="2" id="KW-1185">Reference proteome</keyword>
<evidence type="ECO:0000313" key="1">
    <source>
        <dbReference type="EMBL" id="MET4570010.1"/>
    </source>
</evidence>
<organism evidence="1 2">
    <name type="scientific">Rhodanobacter soli</name>
    <dbReference type="NCBI Taxonomy" id="590609"/>
    <lineage>
        <taxon>Bacteria</taxon>
        <taxon>Pseudomonadati</taxon>
        <taxon>Pseudomonadota</taxon>
        <taxon>Gammaproteobacteria</taxon>
        <taxon>Lysobacterales</taxon>
        <taxon>Rhodanobacteraceae</taxon>
        <taxon>Rhodanobacter</taxon>
    </lineage>
</organism>
<reference evidence="1 2" key="1">
    <citation type="submission" date="2024-06" db="EMBL/GenBank/DDBJ databases">
        <title>Sorghum-associated microbial communities from plants grown in Nebraska, USA.</title>
        <authorList>
            <person name="Schachtman D."/>
        </authorList>
    </citation>
    <scope>NUCLEOTIDE SEQUENCE [LARGE SCALE GENOMIC DNA]</scope>
    <source>
        <strain evidence="1 2">1757</strain>
    </source>
</reference>
<dbReference type="EMBL" id="JBEPSD010000002">
    <property type="protein sequence ID" value="MET4570010.1"/>
    <property type="molecule type" value="Genomic_DNA"/>
</dbReference>
<sequence length="195" mass="21605">MNRYKEQLKRHLGFISRSCQLYDDGIDEEAIRIGTSLRVLLHDRGRNVSLLTHLHAKESLKLLTTVRPHPPTPGGSYDALTVLAPTKFRMTSPALGGGDFRDFIPVKNWWEQVVFARDGSLMARGDVILTSTDRDGGAHIDSDVGPLGRVLMEGVFWTDGLMGGRSVDLGNSHFLALRQFGFEMLGSNELLTLAQ</sequence>
<comment type="caution">
    <text evidence="1">The sequence shown here is derived from an EMBL/GenBank/DDBJ whole genome shotgun (WGS) entry which is preliminary data.</text>
</comment>
<evidence type="ECO:0000313" key="2">
    <source>
        <dbReference type="Proteomes" id="UP001549251"/>
    </source>
</evidence>
<accession>A0ABV2PY97</accession>